<sequence>MTADCTIEAVYPLTWPEFGMTGGRQSDFNLFVHGGAAGGGWVNLADGDYRFRKTEIAGTSLVVWDTLVSDVFVHHDFTGMGFVGTSELWLTGTVRGNVVNEEVLNLRHRCGTGLNLCAKDSPRRIEGNYTQGATGTMVAVLGDPLQVTGSAALDGALLLAGGTSQGWVLPTAPSAIQVLRADGGVSGTFVAWGRDLNGARTLFLEGSLRYTANEVIFDATRVSLSSAMVAAGATALQVGVGARLDDAFRIGDGLAGRPPGGLDVAQQRFLESAAAIQHLDSIDQARRTFDSLSGQAHALAPRMLDRQLTDLSLHLERQLDALPAVQAQGSWAEPIANVGYVGGWQSSGGFSAGQTWRLDAAWQVGGSVAQLDSRTQLDGMGGVVDARTPVASVHARYGGDGWQATAIASYVDADLLVRRPIELGVGRSSLAGSERTLRQGRMYGEARRDLQVGGGRVSPFVGMDYVREHGDAFREQGSTGLELVAGASSREAWSGLAGVRYAKDWMLPRRGRIGLDLDLRYRQWLGGNDATVRAAFAGTPQAAFALDAPWDESQGALRVALAGDIGAGWRWTFDGTRALGGRYDDTAWSVLLQRDLGADLRPARATLAP</sequence>
<dbReference type="PROSITE" id="PS51208">
    <property type="entry name" value="AUTOTRANSPORTER"/>
    <property type="match status" value="1"/>
</dbReference>
<keyword evidence="3" id="KW-1185">Reference proteome</keyword>
<name>A0ABQ6Z534_9GAMM</name>
<dbReference type="InterPro" id="IPR005546">
    <property type="entry name" value="Autotransporte_beta"/>
</dbReference>
<evidence type="ECO:0000313" key="2">
    <source>
        <dbReference type="EMBL" id="KAF1692871.1"/>
    </source>
</evidence>
<dbReference type="SUPFAM" id="SSF103515">
    <property type="entry name" value="Autotransporter"/>
    <property type="match status" value="1"/>
</dbReference>
<feature type="domain" description="Autotransporter" evidence="1">
    <location>
        <begin position="323"/>
        <end position="596"/>
    </location>
</feature>
<dbReference type="Gene3D" id="2.40.128.130">
    <property type="entry name" value="Autotransporter beta-domain"/>
    <property type="match status" value="1"/>
</dbReference>
<dbReference type="EMBL" id="PDWN01000014">
    <property type="protein sequence ID" value="KAF1692871.1"/>
    <property type="molecule type" value="Genomic_DNA"/>
</dbReference>
<dbReference type="Proteomes" id="UP000788419">
    <property type="component" value="Unassembled WGS sequence"/>
</dbReference>
<evidence type="ECO:0000313" key="3">
    <source>
        <dbReference type="Proteomes" id="UP000788419"/>
    </source>
</evidence>
<evidence type="ECO:0000259" key="1">
    <source>
        <dbReference type="PROSITE" id="PS51208"/>
    </source>
</evidence>
<reference evidence="2 3" key="1">
    <citation type="submission" date="2017-10" db="EMBL/GenBank/DDBJ databases">
        <title>Whole genome sequencing of members of genus Pseudoxanthomonas.</title>
        <authorList>
            <person name="Kumar S."/>
            <person name="Bansal K."/>
            <person name="Kaur A."/>
            <person name="Patil P."/>
            <person name="Sharma S."/>
            <person name="Patil P.B."/>
        </authorList>
    </citation>
    <scope>NUCLEOTIDE SEQUENCE [LARGE SCALE GENOMIC DNA]</scope>
    <source>
        <strain evidence="2 3">DSM 17801</strain>
    </source>
</reference>
<dbReference type="SMART" id="SM00869">
    <property type="entry name" value="Autotransporter"/>
    <property type="match status" value="1"/>
</dbReference>
<proteinExistence type="predicted"/>
<dbReference type="InterPro" id="IPR036709">
    <property type="entry name" value="Autotransporte_beta_dom_sf"/>
</dbReference>
<protein>
    <recommendedName>
        <fullName evidence="1">Autotransporter domain-containing protein</fullName>
    </recommendedName>
</protein>
<dbReference type="Pfam" id="PF03797">
    <property type="entry name" value="Autotransporter"/>
    <property type="match status" value="1"/>
</dbReference>
<accession>A0ABQ6Z534</accession>
<gene>
    <name evidence="2" type="ORF">CSC65_13725</name>
</gene>
<comment type="caution">
    <text evidence="2">The sequence shown here is derived from an EMBL/GenBank/DDBJ whole genome shotgun (WGS) entry which is preliminary data.</text>
</comment>
<organism evidence="2 3">
    <name type="scientific">Pseudoxanthomonas daejeonensis</name>
    <dbReference type="NCBI Taxonomy" id="266062"/>
    <lineage>
        <taxon>Bacteria</taxon>
        <taxon>Pseudomonadati</taxon>
        <taxon>Pseudomonadota</taxon>
        <taxon>Gammaproteobacteria</taxon>
        <taxon>Lysobacterales</taxon>
        <taxon>Lysobacteraceae</taxon>
        <taxon>Pseudoxanthomonas</taxon>
    </lineage>
</organism>